<sequence length="83" mass="9703">MMMLRKEQTGDEGDTELMMNEEDKGKTSRTTMMGKVNVDSIRIMKRMMEEMKKMLSFVTTTTATKEMMKIQEETESQESYGEQ</sequence>
<proteinExistence type="predicted"/>
<dbReference type="AlphaFoldDB" id="A0AAE1FLS1"/>
<gene>
    <name evidence="2" type="ORF">Pcinc_019258</name>
</gene>
<accession>A0AAE1FLS1</accession>
<evidence type="ECO:0000313" key="2">
    <source>
        <dbReference type="EMBL" id="KAK3875896.1"/>
    </source>
</evidence>
<reference evidence="2" key="1">
    <citation type="submission" date="2023-10" db="EMBL/GenBank/DDBJ databases">
        <title>Genome assemblies of two species of porcelain crab, Petrolisthes cinctipes and Petrolisthes manimaculis (Anomura: Porcellanidae).</title>
        <authorList>
            <person name="Angst P."/>
        </authorList>
    </citation>
    <scope>NUCLEOTIDE SEQUENCE</scope>
    <source>
        <strain evidence="2">PB745_01</strain>
        <tissue evidence="2">Gill</tissue>
    </source>
</reference>
<comment type="caution">
    <text evidence="2">The sequence shown here is derived from an EMBL/GenBank/DDBJ whole genome shotgun (WGS) entry which is preliminary data.</text>
</comment>
<organism evidence="2 3">
    <name type="scientific">Petrolisthes cinctipes</name>
    <name type="common">Flat porcelain crab</name>
    <dbReference type="NCBI Taxonomy" id="88211"/>
    <lineage>
        <taxon>Eukaryota</taxon>
        <taxon>Metazoa</taxon>
        <taxon>Ecdysozoa</taxon>
        <taxon>Arthropoda</taxon>
        <taxon>Crustacea</taxon>
        <taxon>Multicrustacea</taxon>
        <taxon>Malacostraca</taxon>
        <taxon>Eumalacostraca</taxon>
        <taxon>Eucarida</taxon>
        <taxon>Decapoda</taxon>
        <taxon>Pleocyemata</taxon>
        <taxon>Anomura</taxon>
        <taxon>Galatheoidea</taxon>
        <taxon>Porcellanidae</taxon>
        <taxon>Petrolisthes</taxon>
    </lineage>
</organism>
<evidence type="ECO:0000256" key="1">
    <source>
        <dbReference type="SAM" id="MobiDB-lite"/>
    </source>
</evidence>
<dbReference type="Proteomes" id="UP001286313">
    <property type="component" value="Unassembled WGS sequence"/>
</dbReference>
<evidence type="ECO:0000313" key="3">
    <source>
        <dbReference type="Proteomes" id="UP001286313"/>
    </source>
</evidence>
<keyword evidence="3" id="KW-1185">Reference proteome</keyword>
<feature type="region of interest" description="Disordered" evidence="1">
    <location>
        <begin position="1"/>
        <end position="34"/>
    </location>
</feature>
<dbReference type="EMBL" id="JAWQEG010001899">
    <property type="protein sequence ID" value="KAK3875896.1"/>
    <property type="molecule type" value="Genomic_DNA"/>
</dbReference>
<name>A0AAE1FLS1_PETCI</name>
<protein>
    <submittedName>
        <fullName evidence="2">Uncharacterized protein</fullName>
    </submittedName>
</protein>